<dbReference type="PANTHER" id="PTHR30441">
    <property type="entry name" value="DUF748 DOMAIN-CONTAINING PROTEIN"/>
    <property type="match status" value="1"/>
</dbReference>
<dbReference type="Proteomes" id="UP000769617">
    <property type="component" value="Unassembled WGS sequence"/>
</dbReference>
<feature type="domain" description="AsmA" evidence="2">
    <location>
        <begin position="814"/>
        <end position="1158"/>
    </location>
</feature>
<feature type="domain" description="AsmA" evidence="2">
    <location>
        <begin position="15"/>
        <end position="167"/>
    </location>
</feature>
<accession>A0ABS6ZSP5</accession>
<keyword evidence="4" id="KW-1185">Reference proteome</keyword>
<dbReference type="InterPro" id="IPR052894">
    <property type="entry name" value="AsmA-related"/>
</dbReference>
<gene>
    <name evidence="3" type="ORF">KPL81_18170</name>
</gene>
<dbReference type="EMBL" id="JAHYCA010000007">
    <property type="protein sequence ID" value="MBW6393084.1"/>
    <property type="molecule type" value="Genomic_DNA"/>
</dbReference>
<dbReference type="Pfam" id="PF05170">
    <property type="entry name" value="AsmA"/>
    <property type="match status" value="2"/>
</dbReference>
<evidence type="ECO:0000313" key="3">
    <source>
        <dbReference type="EMBL" id="MBW6393084.1"/>
    </source>
</evidence>
<name>A0ABS6ZSP5_9GAMM</name>
<evidence type="ECO:0000259" key="2">
    <source>
        <dbReference type="Pfam" id="PF05170"/>
    </source>
</evidence>
<evidence type="ECO:0000256" key="1">
    <source>
        <dbReference type="SAM" id="MobiDB-lite"/>
    </source>
</evidence>
<reference evidence="3 4" key="1">
    <citation type="submission" date="2021-07" db="EMBL/GenBank/DDBJ databases">
        <authorList>
            <person name="So Y."/>
        </authorList>
    </citation>
    <scope>NUCLEOTIDE SEQUENCE [LARGE SCALE GENOMIC DNA]</scope>
    <source>
        <strain evidence="3 4">Y3S6</strain>
    </source>
</reference>
<protein>
    <submittedName>
        <fullName evidence="3">AsmA family protein</fullName>
    </submittedName>
</protein>
<dbReference type="PANTHER" id="PTHR30441:SF9">
    <property type="entry name" value="ASMA FAMILY PROTEIN YHJG"/>
    <property type="match status" value="1"/>
</dbReference>
<feature type="region of interest" description="Disordered" evidence="1">
    <location>
        <begin position="1193"/>
        <end position="1232"/>
    </location>
</feature>
<sequence length="1258" mass="135166">MKHGSSRHFWWLAPVLIVAFLVAAVDLLHWNALKPVIIERVEETTGRQVAVRGDVGIDLFPRPQLTLEDVTLDNPDWAEAEHLLEARRITLTPALGDLLRGQVSWDEAGVSDATLNLEQRADAPGNWLFDTGREERQAQEDSASRLPLRQLSIADSQVHYRAAQTEIPLEFSLSSLEIQADDEALHTEAMLSFRGRRFALEADTAPIATFMDATQAFNGEVSLSSEESQFTATFEISGAPSMDGLRVNGDLNLKDLAQWSRGLGLPPMALDHREVAGKVEREGHVWRLRDIEASAAESRLSGELAIDTSGAAPTLDGRLSSSELDVAALRKAMPESEQETAVSVPVLPDWRGEVALSVDRLKLAETVIQDLQGQLRFAEHTAALEAIDFEMAGGSVEAEARLTSDPETLEAQARLSLQNIDPAQLGMGQDPGATLDAELALELEPLSQRASYSRSTLLANLRIADAQGTYRHEEAGNDLQVTLESIDEKAPPGLRLTANGTFRDKPLALQASGAPLPELFDLQTGSLRRDYPFAAQATSGRLEAATDASLDLLLNPETFAIDLTLDDESGRALESWIGPVLPPLPGYRLAGRLSREGEQWAASRVEGVVGSTPVAGNVEVNATERPEITADIEAGRIELAQFIPADQASDDTARDESLLAPLRSFDGELDLQADALVLPNELVLHDLALDAELDSGRLQADLSRFRLADGSLSGALTLDAGSAAASGQLDLVFDDIALSRLGDTFTTVEDRLGRLSGDLHLDVSEALPGVRRDDLLLPFLGHLSFAPSELRFVDPRAGTDLTLRLETQGAGSGNQTFQLQGEGRYDGAPASLTLQGDPLLDARAPDRPYAVEFEADLVDTSIQLQGSLMRPLALAGLDLQLAVEGPNPQRLSRLLGVSLPELPPYAVSGDVQLEDQRWTFRNMQGQVGDSDLAGRLALDVGVTPPRLEGKLSSRFLELEDLGFLAGATPEETADDRFVLPDTPIVTEGWQGVSADVSFRGESVRAGNLPLSDVSLDFELEDGRGRFAPLRFGVEEGSVDLTLDIDSSTRPPSGTVQVEVKRLDLNDALQHWELADESVGTIAGRGKLWVEGASIAELLASADGGVVALMTGGKLDALLVELAGIDAGQTFLSWARGRGPIPIDCAYADLQARDGVAQMDTFVVDTSDTTFTLGGQLDLNREQVDVSIIAHPKDPVSSSAAPPFISAARSPTSTSTRTAKGLPCGPERVSPWEPLPAPSPLSCRYWSSAPVPTWPIAKA</sequence>
<comment type="caution">
    <text evidence="3">The sequence shown here is derived from an EMBL/GenBank/DDBJ whole genome shotgun (WGS) entry which is preliminary data.</text>
</comment>
<evidence type="ECO:0000313" key="4">
    <source>
        <dbReference type="Proteomes" id="UP000769617"/>
    </source>
</evidence>
<feature type="compositionally biased region" description="Low complexity" evidence="1">
    <location>
        <begin position="1194"/>
        <end position="1218"/>
    </location>
</feature>
<dbReference type="InterPro" id="IPR007844">
    <property type="entry name" value="AsmA"/>
</dbReference>
<organism evidence="3 4">
    <name type="scientific">Billgrantia antri</name>
    <dbReference type="NCBI Taxonomy" id="2846777"/>
    <lineage>
        <taxon>Bacteria</taxon>
        <taxon>Pseudomonadati</taxon>
        <taxon>Pseudomonadota</taxon>
        <taxon>Gammaproteobacteria</taxon>
        <taxon>Oceanospirillales</taxon>
        <taxon>Halomonadaceae</taxon>
        <taxon>Billgrantia</taxon>
    </lineage>
</organism>
<proteinExistence type="predicted"/>